<name>A0A852ZMR2_9ACTN</name>
<dbReference type="Proteomes" id="UP000579605">
    <property type="component" value="Unassembled WGS sequence"/>
</dbReference>
<protein>
    <submittedName>
        <fullName evidence="2">Uncharacterized protein</fullName>
    </submittedName>
</protein>
<proteinExistence type="predicted"/>
<feature type="region of interest" description="Disordered" evidence="1">
    <location>
        <begin position="58"/>
        <end position="83"/>
    </location>
</feature>
<gene>
    <name evidence="2" type="ORF">F4554_003068</name>
</gene>
<accession>A0A852ZMR2</accession>
<keyword evidence="3" id="KW-1185">Reference proteome</keyword>
<reference evidence="2 3" key="1">
    <citation type="submission" date="2020-07" db="EMBL/GenBank/DDBJ databases">
        <title>Sequencing the genomes of 1000 actinobacteria strains.</title>
        <authorList>
            <person name="Klenk H.-P."/>
        </authorList>
    </citation>
    <scope>NUCLEOTIDE SEQUENCE [LARGE SCALE GENOMIC DNA]</scope>
    <source>
        <strain evidence="2 3">DSM 18448</strain>
    </source>
</reference>
<sequence>MGTSREPARWPGRAGVAARSADRCGPLCPPRQPGPPPWLPLLSCPGGPLCPARPARGRLPWPGRLGAGRVTAPAVRTDSTGKSRVRCRGIVGRVVSPPEADMTPPSARGRYTTGQLSESPGLWRPSPRSQETRRWSPRRPCAQSCARSFAQWCAQSCARTDHGADATEFAGSLGDRTPKEIEYFIISRQFRPELTVPAEQVCASAGSHTAICSAAELPRRYVDISEPTRSRTELGKSRAFCPSDCPPDSRPGCSPVCRPDLRPDLRAHSAQDKAVHSCRSDRRRELRAWSSLRCGFTGRRLDGHGDDAGS</sequence>
<dbReference type="EMBL" id="JACBZH010000001">
    <property type="protein sequence ID" value="NYH90430.1"/>
    <property type="molecule type" value="Genomic_DNA"/>
</dbReference>
<feature type="region of interest" description="Disordered" evidence="1">
    <location>
        <begin position="95"/>
        <end position="135"/>
    </location>
</feature>
<comment type="caution">
    <text evidence="2">The sequence shown here is derived from an EMBL/GenBank/DDBJ whole genome shotgun (WGS) entry which is preliminary data.</text>
</comment>
<evidence type="ECO:0000256" key="1">
    <source>
        <dbReference type="SAM" id="MobiDB-lite"/>
    </source>
</evidence>
<feature type="region of interest" description="Disordered" evidence="1">
    <location>
        <begin position="1"/>
        <end position="23"/>
    </location>
</feature>
<evidence type="ECO:0000313" key="3">
    <source>
        <dbReference type="Proteomes" id="UP000579605"/>
    </source>
</evidence>
<evidence type="ECO:0000313" key="2">
    <source>
        <dbReference type="EMBL" id="NYH90430.1"/>
    </source>
</evidence>
<dbReference type="AlphaFoldDB" id="A0A852ZMR2"/>
<organism evidence="2 3">
    <name type="scientific">Actinopolymorpha rutila</name>
    <dbReference type="NCBI Taxonomy" id="446787"/>
    <lineage>
        <taxon>Bacteria</taxon>
        <taxon>Bacillati</taxon>
        <taxon>Actinomycetota</taxon>
        <taxon>Actinomycetes</taxon>
        <taxon>Propionibacteriales</taxon>
        <taxon>Actinopolymorphaceae</taxon>
        <taxon>Actinopolymorpha</taxon>
    </lineage>
</organism>